<dbReference type="Gene3D" id="2.60.40.1080">
    <property type="match status" value="1"/>
</dbReference>
<dbReference type="SUPFAM" id="SSF49373">
    <property type="entry name" value="Invasin/intimin cell-adhesion fragments"/>
    <property type="match status" value="1"/>
</dbReference>
<dbReference type="Proteomes" id="UP001194273">
    <property type="component" value="Unassembled WGS sequence"/>
</dbReference>
<evidence type="ECO:0000313" key="3">
    <source>
        <dbReference type="EMBL" id="MBE5023253.1"/>
    </source>
</evidence>
<evidence type="ECO:0000313" key="4">
    <source>
        <dbReference type="Proteomes" id="UP001194273"/>
    </source>
</evidence>
<dbReference type="Pfam" id="PF02368">
    <property type="entry name" value="Big_2"/>
    <property type="match status" value="1"/>
</dbReference>
<keyword evidence="4" id="KW-1185">Reference proteome</keyword>
<accession>A0ABR9QQA7</accession>
<comment type="caution">
    <text evidence="3">The sequence shown here is derived from an EMBL/GenBank/DDBJ whole genome shotgun (WGS) entry which is preliminary data.</text>
</comment>
<sequence>MSEGREGRNLKRREAMKKWKAVLAVFLSVVLVLQSSNIQALADVIVGDGESGREEIVLDKPAEETEPSESTDEQKDTPPVSEPKEAEEPAEPTEPATPEEPTEQKDEPAEKTEPVEKAEETKPVETTEPSKETSNSTADEQSSPETEDTTATLKFDVTGATLTYNQDGEKNVTADTADKTAKVETTQDFKFTVTPDDGQQIASVKAVTSDSAESDVAANDSGVYTLAAANVTDGTTIKVTTEAVPEAETPVEEETTETDTTVTDETTVEDEETAPETTPNSVQSVDNSISLMAATGNGILDGSGTEWDPYEVTAGSSVTITEDYKSDRAKWSISDGTQYGRLSNTSIGSEGRWTWDGYQEGEDARATLTINDGVRVGAEITVRFGYSGAWTGNNYEYTYFEVVAEPVAATGIEVTIEKDTITSGDSTQAHATLTPSDANEKVTWSSSDTSVATVDQSGRVTGKGFGGTATITARTASGLSGSVRITVRRNTSGDVRQKAYFYLVYPGVTPGEGAAYQAGDWLYGGEGVIIAPRASAELNGTIISAGLSSMIEDAGDYYKDKTITVNGKTYKFDTEGTGADGTFSIVWDKAIVAAGSNNSHKWDGENGQVVYLTNTHDWHVDGRLVLHDTKYVNAAFYVKDPGQSGIQLVDGGLGSQLVEIGKDVQVPDMSETKEYGGVTFTFDGWYKSYNRETGEMSDKATAADFKNLQADVTFYAKYVTEVTYTYSATKGGSVTRPSESLDPESGTAQGSTAGDPQKGYAFDGWYVGNVKITESNAAQYNVKLSNDGKTLTPQKNDSNIYEGGTFQARYTQVKFDGSTITIVVYKNGEQISVDGNIEPSKWGDRTEDIIFTPTEDGLSYTVDYVYEERDCADFLLGVNVPDGYTAKITAPQAGATTGDAEFSAKDTSDGAGKSWELDNVPGGSEVRVDLTPNTDTKYTVEYYYQVDGQYPVSADDSVTRGGTTDTACAVTDG</sequence>
<feature type="region of interest" description="Disordered" evidence="1">
    <location>
        <begin position="49"/>
        <end position="152"/>
    </location>
</feature>
<feature type="compositionally biased region" description="Polar residues" evidence="1">
    <location>
        <begin position="132"/>
        <end position="152"/>
    </location>
</feature>
<dbReference type="InterPro" id="IPR003343">
    <property type="entry name" value="Big_2"/>
</dbReference>
<proteinExistence type="predicted"/>
<feature type="domain" description="BIG2" evidence="2">
    <location>
        <begin position="408"/>
        <end position="486"/>
    </location>
</feature>
<protein>
    <submittedName>
        <fullName evidence="3">Ig-like domain-containing protein</fullName>
    </submittedName>
</protein>
<feature type="region of interest" description="Disordered" evidence="1">
    <location>
        <begin position="243"/>
        <end position="283"/>
    </location>
</feature>
<evidence type="ECO:0000256" key="1">
    <source>
        <dbReference type="SAM" id="MobiDB-lite"/>
    </source>
</evidence>
<dbReference type="EMBL" id="JADCJZ010000001">
    <property type="protein sequence ID" value="MBE5023253.1"/>
    <property type="molecule type" value="Genomic_DNA"/>
</dbReference>
<evidence type="ECO:0000259" key="2">
    <source>
        <dbReference type="SMART" id="SM00635"/>
    </source>
</evidence>
<feature type="compositionally biased region" description="Basic and acidic residues" evidence="1">
    <location>
        <begin position="102"/>
        <end position="131"/>
    </location>
</feature>
<feature type="non-terminal residue" evidence="3">
    <location>
        <position position="973"/>
    </location>
</feature>
<dbReference type="InterPro" id="IPR008964">
    <property type="entry name" value="Invasin/intimin_cell_adhesion"/>
</dbReference>
<name>A0ABR9QQA7_9ACTN</name>
<feature type="compositionally biased region" description="Basic and acidic residues" evidence="1">
    <location>
        <begin position="50"/>
        <end position="63"/>
    </location>
</feature>
<gene>
    <name evidence="3" type="ORF">INF26_00005</name>
</gene>
<organism evidence="3 4">
    <name type="scientific">Thermophilibacter gallinarum</name>
    <dbReference type="NCBI Taxonomy" id="2779357"/>
    <lineage>
        <taxon>Bacteria</taxon>
        <taxon>Bacillati</taxon>
        <taxon>Actinomycetota</taxon>
        <taxon>Coriobacteriia</taxon>
        <taxon>Coriobacteriales</taxon>
        <taxon>Atopobiaceae</taxon>
        <taxon>Thermophilibacter</taxon>
    </lineage>
</organism>
<dbReference type="RefSeq" id="WP_193528722.1">
    <property type="nucleotide sequence ID" value="NZ_JADCJZ010000001.1"/>
</dbReference>
<feature type="region of interest" description="Disordered" evidence="1">
    <location>
        <begin position="731"/>
        <end position="756"/>
    </location>
</feature>
<reference evidence="3 4" key="1">
    <citation type="submission" date="2020-10" db="EMBL/GenBank/DDBJ databases">
        <title>ChiBAC.</title>
        <authorList>
            <person name="Zenner C."/>
            <person name="Hitch T.C.A."/>
            <person name="Clavel T."/>
        </authorList>
    </citation>
    <scope>NUCLEOTIDE SEQUENCE [LARGE SCALE GENOMIC DNA]</scope>
    <source>
        <strain evidence="3 4">DSM 107455</strain>
    </source>
</reference>
<dbReference type="SMART" id="SM00635">
    <property type="entry name" value="BID_2"/>
    <property type="match status" value="1"/>
</dbReference>
<feature type="region of interest" description="Disordered" evidence="1">
    <location>
        <begin position="423"/>
        <end position="445"/>
    </location>
</feature>
<feature type="compositionally biased region" description="Basic and acidic residues" evidence="1">
    <location>
        <begin position="72"/>
        <end position="87"/>
    </location>
</feature>